<feature type="region of interest" description="Disordered" evidence="8">
    <location>
        <begin position="622"/>
        <end position="750"/>
    </location>
</feature>
<evidence type="ECO:0000256" key="4">
    <source>
        <dbReference type="ARBA" id="ARBA00022705"/>
    </source>
</evidence>
<evidence type="ECO:0000256" key="2">
    <source>
        <dbReference type="ARBA" id="ARBA00006116"/>
    </source>
</evidence>
<dbReference type="EMBL" id="JAPFFF010000015">
    <property type="protein sequence ID" value="KAK8866299.1"/>
    <property type="molecule type" value="Genomic_DNA"/>
</dbReference>
<dbReference type="InterPro" id="IPR013725">
    <property type="entry name" value="DNA_replication_fac_RFC1_C"/>
</dbReference>
<protein>
    <recommendedName>
        <fullName evidence="3">Replication factor C subunit 1</fullName>
    </recommendedName>
</protein>
<dbReference type="Gene3D" id="1.20.272.10">
    <property type="match status" value="1"/>
</dbReference>
<dbReference type="Pfam" id="PF00004">
    <property type="entry name" value="AAA"/>
    <property type="match status" value="1"/>
</dbReference>
<dbReference type="SUPFAM" id="SSF52540">
    <property type="entry name" value="P-loop containing nucleoside triphosphate hydrolases"/>
    <property type="match status" value="1"/>
</dbReference>
<sequence>MPPRKKEPVVIPDFKDATSEFEFNTGFRYGLSDNPPHLEEVPIPYGAPHCLDGITFTITGTLPSITREDAKELIERHGGRVTTSISGRTDVLLRGSIEVGPKKLQDAKARGIKIIDQDSLFDYLKSTNPSYKPPPPKKIEGGVELPVANFPKSSLLTEKYRPRYLRDIVGNLSGIKHLIKFFDDFVEKGDKGSAILSGPPGIGKSTCATLVALLKGYEPIEFNASDTRSKKAIGEDISDVFSNHSLKGNSNLHCLIFDEIDGMSTGDRGGLQALVKLVDKTSIPVICICNDRNDKKLQTLANHSVDIKFTKPTPEDVSDRLRFIADQEKIDATDDQLLSIARASNGDIRHAINTLQFWTKAKDDDDKISPSDKDGKVVPLTDVVDACQKALMPTSTIDERFENYFVDYGIMPLYIYENLPAVEGNRHEYSNAMDSISISDNIQNLIRDSNIWNLLNADALFSTVIPGFESKGKGFGVSVRFPQYLGKLNKHKRLNRCCIEISSRSINSASIYPNDLYDTTAPLLTELFTYLAKENKKDPEPFVDFLESLCLTLSDYENLYEIVMLGGDSKNPRKIPIPPKLKTAITQFYHTKHTDDPKVAKAMSEVQSDYYIKSRARGKFSKSSKKRKSSRVSMDDDDDEYDSYDYYDSYNGNEEEDGDYNPNQKKEKKIKANEKTSKSKSQPKPKAKSRSKSKPKYSSEDEDDDEDDDLDGFIVDDSDYDDAPKSKPKKSKSQSTYKPKKTVIKKKPQK</sequence>
<comment type="similarity">
    <text evidence="2">Belongs to the activator 1 large subunit family.</text>
</comment>
<feature type="compositionally biased region" description="Basic residues" evidence="8">
    <location>
        <begin position="681"/>
        <end position="695"/>
    </location>
</feature>
<evidence type="ECO:0000313" key="10">
    <source>
        <dbReference type="EMBL" id="KAK8866299.1"/>
    </source>
</evidence>
<dbReference type="InterPro" id="IPR001357">
    <property type="entry name" value="BRCT_dom"/>
</dbReference>
<feature type="compositionally biased region" description="Basic residues" evidence="8">
    <location>
        <begin position="726"/>
        <end position="750"/>
    </location>
</feature>
<evidence type="ECO:0000256" key="1">
    <source>
        <dbReference type="ARBA" id="ARBA00004123"/>
    </source>
</evidence>
<dbReference type="SUPFAM" id="SSF52113">
    <property type="entry name" value="BRCT domain"/>
    <property type="match status" value="1"/>
</dbReference>
<evidence type="ECO:0000313" key="11">
    <source>
        <dbReference type="Proteomes" id="UP001470230"/>
    </source>
</evidence>
<dbReference type="InterPro" id="IPR012178">
    <property type="entry name" value="RFC1"/>
</dbReference>
<dbReference type="CDD" id="cd18140">
    <property type="entry name" value="HLD_clamp_RFC"/>
    <property type="match status" value="1"/>
</dbReference>
<reference evidence="10 11" key="1">
    <citation type="submission" date="2024-04" db="EMBL/GenBank/DDBJ databases">
        <title>Tritrichomonas musculus Genome.</title>
        <authorList>
            <person name="Alves-Ferreira E."/>
            <person name="Grigg M."/>
            <person name="Lorenzi H."/>
            <person name="Galac M."/>
        </authorList>
    </citation>
    <scope>NUCLEOTIDE SEQUENCE [LARGE SCALE GENOMIC DNA]</scope>
    <source>
        <strain evidence="10 11">EAF2021</strain>
    </source>
</reference>
<keyword evidence="5" id="KW-0547">Nucleotide-binding</keyword>
<comment type="subcellular location">
    <subcellularLocation>
        <location evidence="1">Nucleus</location>
    </subcellularLocation>
</comment>
<dbReference type="CDD" id="cd00009">
    <property type="entry name" value="AAA"/>
    <property type="match status" value="1"/>
</dbReference>
<evidence type="ECO:0000256" key="8">
    <source>
        <dbReference type="SAM" id="MobiDB-lite"/>
    </source>
</evidence>
<organism evidence="10 11">
    <name type="scientific">Tritrichomonas musculus</name>
    <dbReference type="NCBI Taxonomy" id="1915356"/>
    <lineage>
        <taxon>Eukaryota</taxon>
        <taxon>Metamonada</taxon>
        <taxon>Parabasalia</taxon>
        <taxon>Tritrichomonadida</taxon>
        <taxon>Tritrichomonadidae</taxon>
        <taxon>Tritrichomonas</taxon>
    </lineage>
</organism>
<keyword evidence="7" id="KW-0539">Nucleus</keyword>
<dbReference type="PIRSF" id="PIRSF036578">
    <property type="entry name" value="RFC1"/>
    <property type="match status" value="1"/>
</dbReference>
<proteinExistence type="inferred from homology"/>
<dbReference type="Gene3D" id="3.40.50.300">
    <property type="entry name" value="P-loop containing nucleotide triphosphate hydrolases"/>
    <property type="match status" value="1"/>
</dbReference>
<comment type="caution">
    <text evidence="10">The sequence shown here is derived from an EMBL/GenBank/DDBJ whole genome shotgun (WGS) entry which is preliminary data.</text>
</comment>
<name>A0ABR2IN29_9EUKA</name>
<dbReference type="Pfam" id="PF00533">
    <property type="entry name" value="BRCT"/>
    <property type="match status" value="1"/>
</dbReference>
<dbReference type="SMART" id="SM00292">
    <property type="entry name" value="BRCT"/>
    <property type="match status" value="1"/>
</dbReference>
<dbReference type="InterPro" id="IPR027417">
    <property type="entry name" value="P-loop_NTPase"/>
</dbReference>
<dbReference type="Gene3D" id="3.40.50.10190">
    <property type="entry name" value="BRCT domain"/>
    <property type="match status" value="1"/>
</dbReference>
<dbReference type="SUPFAM" id="SSF48019">
    <property type="entry name" value="post-AAA+ oligomerization domain-like"/>
    <property type="match status" value="1"/>
</dbReference>
<keyword evidence="4" id="KW-0235">DNA replication</keyword>
<dbReference type="InterPro" id="IPR008921">
    <property type="entry name" value="DNA_pol3_clamp-load_cplx_C"/>
</dbReference>
<evidence type="ECO:0000256" key="7">
    <source>
        <dbReference type="ARBA" id="ARBA00023242"/>
    </source>
</evidence>
<dbReference type="Gene3D" id="1.10.8.60">
    <property type="match status" value="1"/>
</dbReference>
<dbReference type="InterPro" id="IPR003593">
    <property type="entry name" value="AAA+_ATPase"/>
</dbReference>
<accession>A0ABR2IN29</accession>
<evidence type="ECO:0000256" key="5">
    <source>
        <dbReference type="ARBA" id="ARBA00022741"/>
    </source>
</evidence>
<dbReference type="InterPro" id="IPR003959">
    <property type="entry name" value="ATPase_AAA_core"/>
</dbReference>
<dbReference type="PANTHER" id="PTHR23389:SF6">
    <property type="entry name" value="REPLICATION FACTOR C SUBUNIT 1"/>
    <property type="match status" value="1"/>
</dbReference>
<dbReference type="PANTHER" id="PTHR23389">
    <property type="entry name" value="CHROMOSOME TRANSMISSION FIDELITY FACTOR 18"/>
    <property type="match status" value="1"/>
</dbReference>
<dbReference type="InterPro" id="IPR036420">
    <property type="entry name" value="BRCT_dom_sf"/>
</dbReference>
<dbReference type="Proteomes" id="UP001470230">
    <property type="component" value="Unassembled WGS sequence"/>
</dbReference>
<evidence type="ECO:0000259" key="9">
    <source>
        <dbReference type="PROSITE" id="PS50172"/>
    </source>
</evidence>
<keyword evidence="6" id="KW-0067">ATP-binding</keyword>
<dbReference type="Pfam" id="PF08519">
    <property type="entry name" value="RFC1"/>
    <property type="match status" value="1"/>
</dbReference>
<gene>
    <name evidence="10" type="ORF">M9Y10_009259</name>
</gene>
<evidence type="ECO:0000256" key="3">
    <source>
        <dbReference type="ARBA" id="ARBA00020401"/>
    </source>
</evidence>
<keyword evidence="11" id="KW-1185">Reference proteome</keyword>
<feature type="compositionally biased region" description="Acidic residues" evidence="8">
    <location>
        <begin position="635"/>
        <end position="645"/>
    </location>
</feature>
<dbReference type="InterPro" id="IPR047854">
    <property type="entry name" value="RFC_lid"/>
</dbReference>
<feature type="domain" description="BRCT" evidence="9">
    <location>
        <begin position="46"/>
        <end position="126"/>
    </location>
</feature>
<dbReference type="PROSITE" id="PS50172">
    <property type="entry name" value="BRCT"/>
    <property type="match status" value="1"/>
</dbReference>
<dbReference type="SMART" id="SM00382">
    <property type="entry name" value="AAA"/>
    <property type="match status" value="1"/>
</dbReference>
<evidence type="ECO:0000256" key="6">
    <source>
        <dbReference type="ARBA" id="ARBA00022840"/>
    </source>
</evidence>
<feature type="compositionally biased region" description="Acidic residues" evidence="8">
    <location>
        <begin position="700"/>
        <end position="721"/>
    </location>
</feature>
<dbReference type="Pfam" id="PF21960">
    <property type="entry name" value="RCF1-5-like_lid"/>
    <property type="match status" value="1"/>
</dbReference>